<organism evidence="2 3">
    <name type="scientific">Periconia macrospinosa</name>
    <dbReference type="NCBI Taxonomy" id="97972"/>
    <lineage>
        <taxon>Eukaryota</taxon>
        <taxon>Fungi</taxon>
        <taxon>Dikarya</taxon>
        <taxon>Ascomycota</taxon>
        <taxon>Pezizomycotina</taxon>
        <taxon>Dothideomycetes</taxon>
        <taxon>Pleosporomycetidae</taxon>
        <taxon>Pleosporales</taxon>
        <taxon>Massarineae</taxon>
        <taxon>Periconiaceae</taxon>
        <taxon>Periconia</taxon>
    </lineage>
</organism>
<proteinExistence type="predicted"/>
<dbReference type="EMBL" id="KZ805315">
    <property type="protein sequence ID" value="PVI05211.1"/>
    <property type="molecule type" value="Genomic_DNA"/>
</dbReference>
<dbReference type="STRING" id="97972.A0A2V1E420"/>
<dbReference type="Gene3D" id="2.170.150.40">
    <property type="entry name" value="Domain of unknown function (DUF427)"/>
    <property type="match status" value="2"/>
</dbReference>
<accession>A0A2V1E420</accession>
<dbReference type="PANTHER" id="PTHR34310:SF9">
    <property type="entry name" value="BLR5716 PROTEIN"/>
    <property type="match status" value="1"/>
</dbReference>
<evidence type="ECO:0000313" key="2">
    <source>
        <dbReference type="EMBL" id="PVI05211.1"/>
    </source>
</evidence>
<dbReference type="AlphaFoldDB" id="A0A2V1E420"/>
<reference evidence="2 3" key="1">
    <citation type="journal article" date="2018" name="Sci. Rep.">
        <title>Comparative genomics provides insights into the lifestyle and reveals functional heterogeneity of dark septate endophytic fungi.</title>
        <authorList>
            <person name="Knapp D.G."/>
            <person name="Nemeth J.B."/>
            <person name="Barry K."/>
            <person name="Hainaut M."/>
            <person name="Henrissat B."/>
            <person name="Johnson J."/>
            <person name="Kuo A."/>
            <person name="Lim J.H.P."/>
            <person name="Lipzen A."/>
            <person name="Nolan M."/>
            <person name="Ohm R.A."/>
            <person name="Tamas L."/>
            <person name="Grigoriev I.V."/>
            <person name="Spatafora J.W."/>
            <person name="Nagy L.G."/>
            <person name="Kovacs G.M."/>
        </authorList>
    </citation>
    <scope>NUCLEOTIDE SEQUENCE [LARGE SCALE GENOMIC DNA]</scope>
    <source>
        <strain evidence="2 3">DSE2036</strain>
    </source>
</reference>
<name>A0A2V1E420_9PLEO</name>
<feature type="domain" description="DUF427" evidence="1">
    <location>
        <begin position="153"/>
        <end position="245"/>
    </location>
</feature>
<keyword evidence="3" id="KW-1185">Reference proteome</keyword>
<evidence type="ECO:0000313" key="3">
    <source>
        <dbReference type="Proteomes" id="UP000244855"/>
    </source>
</evidence>
<dbReference type="InterPro" id="IPR038694">
    <property type="entry name" value="DUF427_sf"/>
</dbReference>
<protein>
    <submittedName>
        <fullName evidence="2">DUF427-domain-containing protein</fullName>
    </submittedName>
</protein>
<dbReference type="PANTHER" id="PTHR34310">
    <property type="entry name" value="DUF427 DOMAIN PROTEIN (AFU_ORTHOLOGUE AFUA_3G02220)"/>
    <property type="match status" value="1"/>
</dbReference>
<dbReference type="OrthoDB" id="18996at2759"/>
<sequence>MAKVEDLVKLAQKLSSEGLHKYEQTPRRVRGLLNGKYVFDTISAFQVWEHRFYPQYYIPVSSLTPSAKLSQSTPVEGTNNTIHLATLTTTSPSPNNTTPHVLIFNTPHLPEQLLKIPAPSLDQWFEEDTPIYSSHPKDPYKRIDILPSSRRITISLNGVVLADTSNPVLLLETGLRVRYYLLPTSVNWEVLRKSDTKTFCPYKGMAEYYHVELENGKVERDAVWYYRFPTLESAGIRDLVCFYDEKVEVKIEGAGEGK</sequence>
<dbReference type="Pfam" id="PF04248">
    <property type="entry name" value="NTP_transf_9"/>
    <property type="match status" value="1"/>
</dbReference>
<dbReference type="Proteomes" id="UP000244855">
    <property type="component" value="Unassembled WGS sequence"/>
</dbReference>
<evidence type="ECO:0000259" key="1">
    <source>
        <dbReference type="Pfam" id="PF04248"/>
    </source>
</evidence>
<dbReference type="InterPro" id="IPR007361">
    <property type="entry name" value="DUF427"/>
</dbReference>
<gene>
    <name evidence="2" type="ORF">DM02DRAFT_610810</name>
</gene>